<dbReference type="InterPro" id="IPR051209">
    <property type="entry name" value="FAD-bind_Monooxygenase_sf"/>
</dbReference>
<protein>
    <submittedName>
        <fullName evidence="1">Uncharacterized protein</fullName>
    </submittedName>
</protein>
<dbReference type="Proteomes" id="UP000515512">
    <property type="component" value="Chromosome"/>
</dbReference>
<name>A0A7D6VDR9_9NOCA</name>
<dbReference type="KEGG" id="nhu:H0264_07380"/>
<proteinExistence type="predicted"/>
<evidence type="ECO:0000313" key="1">
    <source>
        <dbReference type="EMBL" id="QLY32102.1"/>
    </source>
</evidence>
<keyword evidence="2" id="KW-1185">Reference proteome</keyword>
<evidence type="ECO:0000313" key="2">
    <source>
        <dbReference type="Proteomes" id="UP000515512"/>
    </source>
</evidence>
<dbReference type="EMBL" id="CP059399">
    <property type="protein sequence ID" value="QLY32102.1"/>
    <property type="molecule type" value="Genomic_DNA"/>
</dbReference>
<dbReference type="PANTHER" id="PTHR42877">
    <property type="entry name" value="L-ORNITHINE N(5)-MONOOXYGENASE-RELATED"/>
    <property type="match status" value="1"/>
</dbReference>
<reference evidence="1 2" key="1">
    <citation type="submission" date="2020-07" db="EMBL/GenBank/DDBJ databases">
        <authorList>
            <person name="Zhuang K."/>
            <person name="Ran Y."/>
        </authorList>
    </citation>
    <scope>NUCLEOTIDE SEQUENCE [LARGE SCALE GENOMIC DNA]</scope>
    <source>
        <strain evidence="1 2">WCH-YHL-001</strain>
    </source>
</reference>
<dbReference type="SUPFAM" id="SSF51905">
    <property type="entry name" value="FAD/NAD(P)-binding domain"/>
    <property type="match status" value="1"/>
</dbReference>
<dbReference type="PANTHER" id="PTHR42877:SF4">
    <property type="entry name" value="FAD_NAD(P)-BINDING DOMAIN-CONTAINING PROTEIN-RELATED"/>
    <property type="match status" value="1"/>
</dbReference>
<gene>
    <name evidence="1" type="ORF">H0264_07380</name>
</gene>
<dbReference type="AlphaFoldDB" id="A0A7D6VDR9"/>
<organism evidence="1 2">
    <name type="scientific">Nocardia huaxiensis</name>
    <dbReference type="NCBI Taxonomy" id="2755382"/>
    <lineage>
        <taxon>Bacteria</taxon>
        <taxon>Bacillati</taxon>
        <taxon>Actinomycetota</taxon>
        <taxon>Actinomycetes</taxon>
        <taxon>Mycobacteriales</taxon>
        <taxon>Nocardiaceae</taxon>
        <taxon>Nocardia</taxon>
    </lineage>
</organism>
<accession>A0A7D6VDR9</accession>
<dbReference type="Gene3D" id="3.50.50.60">
    <property type="entry name" value="FAD/NAD(P)-binding domain"/>
    <property type="match status" value="1"/>
</dbReference>
<dbReference type="InterPro" id="IPR036188">
    <property type="entry name" value="FAD/NAD-bd_sf"/>
</dbReference>
<sequence length="208" mass="22632">MSAPIRRGGNGRTRDEYRGPQIHCARWRNQCVLGDLHAAVVGDGAAVARVLPAVTARARKVTVFQQDPIWVLPVPPIPGVRGLLDLLPPDLLGPLPVGTARPLPGDPVPAAPEHPPGVAALQWLAGAVLRRAAAANLRLQVRDSWHRRQLTPDTAASLRLHNHYYEALRAPNCRLVTWPIARLAPLGIRTVDGVEHRVDCIIYAEDTP</sequence>
<dbReference type="RefSeq" id="WP_181583275.1">
    <property type="nucleotide sequence ID" value="NZ_CP059399.1"/>
</dbReference>